<comment type="caution">
    <text evidence="7">The sequence shown here is derived from an EMBL/GenBank/DDBJ whole genome shotgun (WGS) entry which is preliminary data.</text>
</comment>
<dbReference type="InterPro" id="IPR001969">
    <property type="entry name" value="Aspartic_peptidase_AS"/>
</dbReference>
<dbReference type="GO" id="GO:0003676">
    <property type="term" value="F:nucleic acid binding"/>
    <property type="evidence" value="ECO:0007669"/>
    <property type="project" value="InterPro"/>
</dbReference>
<dbReference type="GO" id="GO:0004190">
    <property type="term" value="F:aspartic-type endopeptidase activity"/>
    <property type="evidence" value="ECO:0007669"/>
    <property type="project" value="InterPro"/>
</dbReference>
<gene>
    <name evidence="7" type="ORF">O181_081859</name>
</gene>
<keyword evidence="2" id="KW-0808">Transferase</keyword>
<dbReference type="GO" id="GO:0006508">
    <property type="term" value="P:proteolysis"/>
    <property type="evidence" value="ECO:0007669"/>
    <property type="project" value="InterPro"/>
</dbReference>
<dbReference type="Proteomes" id="UP000765509">
    <property type="component" value="Unassembled WGS sequence"/>
</dbReference>
<evidence type="ECO:0000256" key="1">
    <source>
        <dbReference type="ARBA" id="ARBA00022664"/>
    </source>
</evidence>
<organism evidence="7 8">
    <name type="scientific">Austropuccinia psidii MF-1</name>
    <dbReference type="NCBI Taxonomy" id="1389203"/>
    <lineage>
        <taxon>Eukaryota</taxon>
        <taxon>Fungi</taxon>
        <taxon>Dikarya</taxon>
        <taxon>Basidiomycota</taxon>
        <taxon>Pucciniomycotina</taxon>
        <taxon>Pucciniomycetes</taxon>
        <taxon>Pucciniales</taxon>
        <taxon>Sphaerophragmiaceae</taxon>
        <taxon>Austropuccinia</taxon>
    </lineage>
</organism>
<dbReference type="Gene3D" id="3.30.420.10">
    <property type="entry name" value="Ribonuclease H-like superfamily/Ribonuclease H"/>
    <property type="match status" value="1"/>
</dbReference>
<dbReference type="InterPro" id="IPR025724">
    <property type="entry name" value="GAG-pre-integrase_dom"/>
</dbReference>
<feature type="domain" description="Retrovirus-related Pol polyprotein from transposon TNT 1-94-like beta-barrel" evidence="6">
    <location>
        <begin position="128"/>
        <end position="204"/>
    </location>
</feature>
<keyword evidence="8" id="KW-1185">Reference proteome</keyword>
<dbReference type="AlphaFoldDB" id="A0A9Q3FN50"/>
<evidence type="ECO:0008006" key="9">
    <source>
        <dbReference type="Google" id="ProtNLM"/>
    </source>
</evidence>
<keyword evidence="1" id="KW-0507">mRNA processing</keyword>
<keyword evidence="3" id="KW-0548">Nucleotidyltransferase</keyword>
<evidence type="ECO:0000313" key="8">
    <source>
        <dbReference type="Proteomes" id="UP000765509"/>
    </source>
</evidence>
<dbReference type="Pfam" id="PF22936">
    <property type="entry name" value="Pol_BBD"/>
    <property type="match status" value="1"/>
</dbReference>
<dbReference type="InterPro" id="IPR036397">
    <property type="entry name" value="RNaseH_sf"/>
</dbReference>
<protein>
    <recommendedName>
        <fullName evidence="9">GAG-pre-integrase domain-containing protein</fullName>
    </recommendedName>
</protein>
<keyword evidence="4" id="KW-0695">RNA-directed DNA polymerase</keyword>
<reference evidence="7" key="1">
    <citation type="submission" date="2021-03" db="EMBL/GenBank/DDBJ databases">
        <title>Draft genome sequence of rust myrtle Austropuccinia psidii MF-1, a brazilian biotype.</title>
        <authorList>
            <person name="Quecine M.C."/>
            <person name="Pachon D.M.R."/>
            <person name="Bonatelli M.L."/>
            <person name="Correr F.H."/>
            <person name="Franceschini L.M."/>
            <person name="Leite T.F."/>
            <person name="Margarido G.R.A."/>
            <person name="Almeida C.A."/>
            <person name="Ferrarezi J.A."/>
            <person name="Labate C.A."/>
        </authorList>
    </citation>
    <scope>NUCLEOTIDE SEQUENCE</scope>
    <source>
        <strain evidence="7">MF-1</strain>
    </source>
</reference>
<dbReference type="EMBL" id="AVOT02046850">
    <property type="protein sequence ID" value="MBW0542144.1"/>
    <property type="molecule type" value="Genomic_DNA"/>
</dbReference>
<evidence type="ECO:0000256" key="3">
    <source>
        <dbReference type="ARBA" id="ARBA00022695"/>
    </source>
</evidence>
<evidence type="ECO:0000259" key="6">
    <source>
        <dbReference type="Pfam" id="PF22936"/>
    </source>
</evidence>
<dbReference type="SUPFAM" id="SSF53098">
    <property type="entry name" value="Ribonuclease H-like"/>
    <property type="match status" value="1"/>
</dbReference>
<evidence type="ECO:0000313" key="7">
    <source>
        <dbReference type="EMBL" id="MBW0542144.1"/>
    </source>
</evidence>
<sequence length="384" mass="42522">MANPELTVNVEDILDIVQQFQGRSTPIGNEESINLSKINVSRAKPRTSQPYRPLQSPSQVPPISSRLEEWKKRWLTLQNPCFYYGEAGHFAPKCPAQKKVTNARIWSRRKANVASIGAVPAMEYNEALLDSGATHSVVGDASLFTALQKTNMTLSVASSHQFPVDYISNIALKTCEGTLTIKNVLLCDAIKGAVLSIEQMISQGLIVRLLNNVMNIKQNNTLVHTTTVNLRLLIPFFYPSSPAAIDCISDSIPPPPINLSTCPTHHIAHNMSKLWHQRLGHLSIRNIKQIMQFKAADGIPPFNVDNIKTCHPFSVAKAEHHPFISASQKHIYQPGEVIAADLIGPLPVRNDGKQYALVIQDIFSRLTAIIALTDKSEAKHQLRL</sequence>
<feature type="domain" description="GAG-pre-integrase" evidence="5">
    <location>
        <begin position="265"/>
        <end position="317"/>
    </location>
</feature>
<dbReference type="Pfam" id="PF13976">
    <property type="entry name" value="gag_pre-integrs"/>
    <property type="match status" value="1"/>
</dbReference>
<dbReference type="GO" id="GO:0003964">
    <property type="term" value="F:RNA-directed DNA polymerase activity"/>
    <property type="evidence" value="ECO:0007669"/>
    <property type="project" value="UniProtKB-KW"/>
</dbReference>
<dbReference type="InterPro" id="IPR054722">
    <property type="entry name" value="PolX-like_BBD"/>
</dbReference>
<dbReference type="GO" id="GO:0006397">
    <property type="term" value="P:mRNA processing"/>
    <property type="evidence" value="ECO:0007669"/>
    <property type="project" value="UniProtKB-KW"/>
</dbReference>
<proteinExistence type="predicted"/>
<dbReference type="SUPFAM" id="SSF57756">
    <property type="entry name" value="Retrovirus zinc finger-like domains"/>
    <property type="match status" value="1"/>
</dbReference>
<evidence type="ECO:0000256" key="4">
    <source>
        <dbReference type="ARBA" id="ARBA00022918"/>
    </source>
</evidence>
<name>A0A9Q3FN50_9BASI</name>
<dbReference type="InterPro" id="IPR012337">
    <property type="entry name" value="RNaseH-like_sf"/>
</dbReference>
<dbReference type="GO" id="GO:0008270">
    <property type="term" value="F:zinc ion binding"/>
    <property type="evidence" value="ECO:0007669"/>
    <property type="project" value="InterPro"/>
</dbReference>
<evidence type="ECO:0000259" key="5">
    <source>
        <dbReference type="Pfam" id="PF13976"/>
    </source>
</evidence>
<dbReference type="PROSITE" id="PS00141">
    <property type="entry name" value="ASP_PROTEASE"/>
    <property type="match status" value="1"/>
</dbReference>
<evidence type="ECO:0000256" key="2">
    <source>
        <dbReference type="ARBA" id="ARBA00022679"/>
    </source>
</evidence>
<dbReference type="InterPro" id="IPR036875">
    <property type="entry name" value="Znf_CCHC_sf"/>
</dbReference>
<accession>A0A9Q3FN50</accession>